<evidence type="ECO:0000256" key="9">
    <source>
        <dbReference type="ARBA" id="ARBA00035511"/>
    </source>
</evidence>
<dbReference type="InterPro" id="IPR024629">
    <property type="entry name" value="Ribosomal_mL67"/>
</dbReference>
<dbReference type="AlphaFoldDB" id="A0A8J2T6X7"/>
<keyword evidence="5" id="KW-0496">Mitochondrion</keyword>
<evidence type="ECO:0000256" key="7">
    <source>
        <dbReference type="ARBA" id="ARBA00023274"/>
    </source>
</evidence>
<evidence type="ECO:0000256" key="4">
    <source>
        <dbReference type="ARBA" id="ARBA00023015"/>
    </source>
</evidence>
<evidence type="ECO:0000256" key="10">
    <source>
        <dbReference type="SAM" id="MobiDB-lite"/>
    </source>
</evidence>
<keyword evidence="4" id="KW-0805">Transcription regulation</keyword>
<keyword evidence="7" id="KW-0687">Ribonucleoprotein</keyword>
<evidence type="ECO:0000256" key="1">
    <source>
        <dbReference type="ARBA" id="ARBA00004173"/>
    </source>
</evidence>
<name>A0A8J2T6X7_ZYGB2</name>
<accession>A0A8J2T6X7</accession>
<dbReference type="PANTHER" id="PTHR28184">
    <property type="entry name" value="MITOCHONDRIAL HOMOLOGOUS RECOMBINATION PROTEIN 1"/>
    <property type="match status" value="1"/>
</dbReference>
<dbReference type="GO" id="GO:0000150">
    <property type="term" value="F:DNA strand exchange activity"/>
    <property type="evidence" value="ECO:0007669"/>
    <property type="project" value="InterPro"/>
</dbReference>
<evidence type="ECO:0000313" key="12">
    <source>
        <dbReference type="Proteomes" id="UP000019375"/>
    </source>
</evidence>
<dbReference type="OrthoDB" id="5333655at2759"/>
<reference evidence="12" key="1">
    <citation type="journal article" date="2013" name="Genome Announc.">
        <title>Genome sequence of the food spoilage yeast Zygosaccharomyces bailii CLIB 213(T).</title>
        <authorList>
            <person name="Galeote V."/>
            <person name="Bigey F."/>
            <person name="Devillers H."/>
            <person name="Neuveglise C."/>
            <person name="Dequin S."/>
        </authorList>
    </citation>
    <scope>NUCLEOTIDE SEQUENCE [LARGE SCALE GENOMIC DNA]</scope>
    <source>
        <strain evidence="12">CLIB 213 / ATCC 58445 / CBS 680 / CCRC 21525 / NBRC 1098 / NCYC 1416 / NRRL Y-2227</strain>
    </source>
</reference>
<keyword evidence="3" id="KW-0689">Ribosomal protein</keyword>
<dbReference type="GO" id="GO:1990904">
    <property type="term" value="C:ribonucleoprotein complex"/>
    <property type="evidence" value="ECO:0007669"/>
    <property type="project" value="UniProtKB-KW"/>
</dbReference>
<dbReference type="GO" id="GO:0005739">
    <property type="term" value="C:mitochondrion"/>
    <property type="evidence" value="ECO:0007669"/>
    <property type="project" value="UniProtKB-SubCell"/>
</dbReference>
<evidence type="ECO:0000313" key="11">
    <source>
        <dbReference type="EMBL" id="CDF89197.1"/>
    </source>
</evidence>
<comment type="similarity">
    <text evidence="2">Belongs to the mitochondrion-specific ribosomal protein mL67 family.</text>
</comment>
<dbReference type="PANTHER" id="PTHR28184:SF1">
    <property type="entry name" value="LARGE RIBOSOMAL SUBUNIT PROTEIN ML67"/>
    <property type="match status" value="1"/>
</dbReference>
<gene>
    <name evidence="11" type="ORF">BN860_11430g</name>
</gene>
<feature type="region of interest" description="Disordered" evidence="10">
    <location>
        <begin position="199"/>
        <end position="221"/>
    </location>
</feature>
<dbReference type="GO" id="GO:0003697">
    <property type="term" value="F:single-stranded DNA binding"/>
    <property type="evidence" value="ECO:0007669"/>
    <property type="project" value="InterPro"/>
</dbReference>
<dbReference type="GO" id="GO:0005840">
    <property type="term" value="C:ribosome"/>
    <property type="evidence" value="ECO:0007669"/>
    <property type="project" value="UniProtKB-KW"/>
</dbReference>
<evidence type="ECO:0000256" key="6">
    <source>
        <dbReference type="ARBA" id="ARBA00023163"/>
    </source>
</evidence>
<dbReference type="Pfam" id="PF12829">
    <property type="entry name" value="Mhr1"/>
    <property type="match status" value="1"/>
</dbReference>
<protein>
    <recommendedName>
        <fullName evidence="8">Large ribosomal subunit protein mL67</fullName>
    </recommendedName>
    <alternativeName>
        <fullName evidence="9">Mitochondrial homologous recombination protein 1</fullName>
    </alternativeName>
</protein>
<evidence type="ECO:0000256" key="5">
    <source>
        <dbReference type="ARBA" id="ARBA00023128"/>
    </source>
</evidence>
<keyword evidence="6" id="KW-0804">Transcription</keyword>
<evidence type="ECO:0000256" key="2">
    <source>
        <dbReference type="ARBA" id="ARBA00010741"/>
    </source>
</evidence>
<comment type="subcellular location">
    <subcellularLocation>
        <location evidence="1">Mitochondrion</location>
    </subcellularLocation>
</comment>
<evidence type="ECO:0000256" key="8">
    <source>
        <dbReference type="ARBA" id="ARBA00035185"/>
    </source>
</evidence>
<dbReference type="Proteomes" id="UP000019375">
    <property type="component" value="Unassembled WGS sequence"/>
</dbReference>
<organism evidence="11 12">
    <name type="scientific">Zygosaccharomyces bailii (strain CLIB 213 / ATCC 58445 / CBS 680 / BCRC 21525 / NBRC 1098 / NCYC 1416 / NRRL Y-2227)</name>
    <dbReference type="NCBI Taxonomy" id="1333698"/>
    <lineage>
        <taxon>Eukaryota</taxon>
        <taxon>Fungi</taxon>
        <taxon>Dikarya</taxon>
        <taxon>Ascomycota</taxon>
        <taxon>Saccharomycotina</taxon>
        <taxon>Saccharomycetes</taxon>
        <taxon>Saccharomycetales</taxon>
        <taxon>Saccharomycetaceae</taxon>
        <taxon>Zygosaccharomyces</taxon>
    </lineage>
</organism>
<proteinExistence type="inferred from homology"/>
<dbReference type="EMBL" id="HG316456">
    <property type="protein sequence ID" value="CDF89197.1"/>
    <property type="molecule type" value="Genomic_DNA"/>
</dbReference>
<evidence type="ECO:0000256" key="3">
    <source>
        <dbReference type="ARBA" id="ARBA00022980"/>
    </source>
</evidence>
<dbReference type="GO" id="GO:0003735">
    <property type="term" value="F:structural constituent of ribosome"/>
    <property type="evidence" value="ECO:0007669"/>
    <property type="project" value="TreeGrafter"/>
</dbReference>
<keyword evidence="12" id="KW-1185">Reference proteome</keyword>
<sequence length="221" mass="26076">MPRTATNWAITKFRPAAWLQKAGYAPQVFVFRNLESGQVLYSQFPNFSQKQVDKQNQRPNWSNRKPSTRRDIWRCMCVVDMPTYESGVKLYQNLCRLKYLRDVREPQEAQQYRKLNEDGHIWYSMQYRPTYAQEAVADLKESILKSGSNKDITIHWEDSWRMGDKEKHWTPVLPGVQHSLMSRVGNVAREQSTVLRELGDRAKQEFQKARKEDQKASEMSL</sequence>